<evidence type="ECO:0000313" key="8">
    <source>
        <dbReference type="Proteomes" id="UP000199433"/>
    </source>
</evidence>
<protein>
    <submittedName>
        <fullName evidence="7">Hydroxymethylglutaryl-CoA synthase</fullName>
    </submittedName>
</protein>
<feature type="active site" description="Proton donor/acceptor" evidence="3">
    <location>
        <position position="79"/>
    </location>
</feature>
<evidence type="ECO:0000256" key="1">
    <source>
        <dbReference type="ARBA" id="ARBA00007061"/>
    </source>
</evidence>
<comment type="similarity">
    <text evidence="1">Belongs to the thiolase-like superfamily. HMG-CoA synthase family.</text>
</comment>
<feature type="domain" description="Hydroxymethylglutaryl-coenzyme A synthase N-terminal" evidence="5">
    <location>
        <begin position="2"/>
        <end position="163"/>
    </location>
</feature>
<evidence type="ECO:0000256" key="4">
    <source>
        <dbReference type="PIRSR" id="PIRSR611554-2"/>
    </source>
</evidence>
<evidence type="ECO:0000313" key="7">
    <source>
        <dbReference type="EMBL" id="SDK45103.1"/>
    </source>
</evidence>
<dbReference type="Pfam" id="PF01154">
    <property type="entry name" value="HMG_CoA_synt_N"/>
    <property type="match status" value="1"/>
</dbReference>
<dbReference type="PANTHER" id="PTHR43323:SF2">
    <property type="entry name" value="HYDROXYMETHYLGLUTARYL-COA SYNTHASE"/>
    <property type="match status" value="1"/>
</dbReference>
<organism evidence="7 8">
    <name type="scientific">Alkalibacterium thalassium</name>
    <dbReference type="NCBI Taxonomy" id="426701"/>
    <lineage>
        <taxon>Bacteria</taxon>
        <taxon>Bacillati</taxon>
        <taxon>Bacillota</taxon>
        <taxon>Bacilli</taxon>
        <taxon>Lactobacillales</taxon>
        <taxon>Carnobacteriaceae</taxon>
        <taxon>Alkalibacterium</taxon>
    </lineage>
</organism>
<feature type="domain" description="Hydroxymethylglutaryl-coenzyme A synthase C-terminal" evidence="6">
    <location>
        <begin position="264"/>
        <end position="353"/>
    </location>
</feature>
<reference evidence="8" key="1">
    <citation type="submission" date="2016-10" db="EMBL/GenBank/DDBJ databases">
        <authorList>
            <person name="Varghese N."/>
            <person name="Submissions S."/>
        </authorList>
    </citation>
    <scope>NUCLEOTIDE SEQUENCE [LARGE SCALE GENOMIC DNA]</scope>
    <source>
        <strain evidence="8">DSM 19181</strain>
    </source>
</reference>
<dbReference type="Proteomes" id="UP000199433">
    <property type="component" value="Unassembled WGS sequence"/>
</dbReference>
<feature type="domain" description="Hydroxymethylglutaryl-coenzyme A synthase C-terminal" evidence="6">
    <location>
        <begin position="175"/>
        <end position="247"/>
    </location>
</feature>
<dbReference type="OrthoDB" id="9769523at2"/>
<feature type="active site" description="Acyl-thioester intermediate" evidence="3">
    <location>
        <position position="111"/>
    </location>
</feature>
<feature type="binding site" evidence="4">
    <location>
        <position position="275"/>
    </location>
    <ligand>
        <name>(3S)-3-hydroxy-3-methylglutaryl-CoA</name>
        <dbReference type="ChEBI" id="CHEBI:43074"/>
    </ligand>
</feature>
<dbReference type="NCBIfam" id="TIGR01835">
    <property type="entry name" value="HMG-CoA-S_prok"/>
    <property type="match status" value="1"/>
</dbReference>
<dbReference type="InterPro" id="IPR013746">
    <property type="entry name" value="HMG_CoA_synt_C_dom"/>
</dbReference>
<dbReference type="AlphaFoldDB" id="A0A1G9C0G6"/>
<dbReference type="GO" id="GO:0004421">
    <property type="term" value="F:hydroxymethylglutaryl-CoA synthase activity"/>
    <property type="evidence" value="ECO:0007669"/>
    <property type="project" value="InterPro"/>
</dbReference>
<dbReference type="PANTHER" id="PTHR43323">
    <property type="entry name" value="3-HYDROXY-3-METHYLGLUTARYL COENZYME A SYNTHASE"/>
    <property type="match status" value="1"/>
</dbReference>
<dbReference type="InterPro" id="IPR011554">
    <property type="entry name" value="HMG_CoA_synthase_prok"/>
</dbReference>
<feature type="binding site" evidence="4">
    <location>
        <position position="242"/>
    </location>
    <ligand>
        <name>(3S)-3-hydroxy-3-methylglutaryl-CoA</name>
        <dbReference type="ChEBI" id="CHEBI:43074"/>
    </ligand>
</feature>
<gene>
    <name evidence="7" type="ORF">SAMN04488098_103111</name>
</gene>
<dbReference type="Pfam" id="PF08540">
    <property type="entry name" value="HMG_CoA_synt_C"/>
    <property type="match status" value="2"/>
</dbReference>
<keyword evidence="8" id="KW-1185">Reference proteome</keyword>
<keyword evidence="2" id="KW-0808">Transferase</keyword>
<feature type="active site" description="Proton donor/acceptor" evidence="3">
    <location>
        <position position="233"/>
    </location>
</feature>
<feature type="binding site" evidence="4">
    <location>
        <position position="143"/>
    </location>
    <ligand>
        <name>(3S)-3-hydroxy-3-methylglutaryl-CoA</name>
        <dbReference type="ChEBI" id="CHEBI:43074"/>
    </ligand>
</feature>
<dbReference type="InterPro" id="IPR016039">
    <property type="entry name" value="Thiolase-like"/>
</dbReference>
<evidence type="ECO:0000259" key="5">
    <source>
        <dbReference type="Pfam" id="PF01154"/>
    </source>
</evidence>
<dbReference type="InterPro" id="IPR013528">
    <property type="entry name" value="HMG_CoA_synth_N"/>
</dbReference>
<dbReference type="RefSeq" id="WP_091267465.1">
    <property type="nucleotide sequence ID" value="NZ_FNFK01000031.1"/>
</dbReference>
<name>A0A1G9C0G6_9LACT</name>
<dbReference type="GO" id="GO:0006084">
    <property type="term" value="P:acetyl-CoA metabolic process"/>
    <property type="evidence" value="ECO:0007669"/>
    <property type="project" value="InterPro"/>
</dbReference>
<proteinExistence type="inferred from homology"/>
<dbReference type="STRING" id="426701.SAMN04488098_103111"/>
<feature type="binding site" evidence="4">
    <location>
        <position position="29"/>
    </location>
    <ligand>
        <name>(3S)-3-hydroxy-3-methylglutaryl-CoA</name>
        <dbReference type="ChEBI" id="CHEBI:43074"/>
    </ligand>
</feature>
<dbReference type="EMBL" id="FNFK01000031">
    <property type="protein sequence ID" value="SDK45103.1"/>
    <property type="molecule type" value="Genomic_DNA"/>
</dbReference>
<evidence type="ECO:0000256" key="2">
    <source>
        <dbReference type="ARBA" id="ARBA00022679"/>
    </source>
</evidence>
<dbReference type="SUPFAM" id="SSF53901">
    <property type="entry name" value="Thiolase-like"/>
    <property type="match status" value="2"/>
</dbReference>
<dbReference type="CDD" id="cd00827">
    <property type="entry name" value="init_cond_enzymes"/>
    <property type="match status" value="1"/>
</dbReference>
<evidence type="ECO:0000259" key="6">
    <source>
        <dbReference type="Pfam" id="PF08540"/>
    </source>
</evidence>
<dbReference type="Gene3D" id="3.40.47.10">
    <property type="match status" value="2"/>
</dbReference>
<feature type="binding site" evidence="4">
    <location>
        <position position="148"/>
    </location>
    <ligand>
        <name>substrate</name>
    </ligand>
</feature>
<accession>A0A1G9C0G6</accession>
<sequence length="389" mass="42913">MDIGIDKIGFYTPNVFVDMEKLAEVRGVDPAKYTIGIGQEKMAIAPLHHDSVSMAANAALSILDDEDKAAIDFVLFGTESGVDHSKSGAVWVHQLTGIQKNARCVELKQACYGATAGIKMAMGHIALNPESKVLVLGSDIAKYGLKTGGEPTQGAGAVAMVLSQNPRVMSLDNDSASMTKDISDFWRPLYSDYAFVDGKFSNEAYLSFLKEVWNNYKEQTSRELSDFEAICFHLPYTKMGKKAILALTEDADESETKRLMNSYHDSIYYNKQVGNVYTGSLYLSLLSLLEQGPELEEGARIGLFSYGSGAVGEFFSGVVKPDYKQFLNKEVHETVLDDRRELSIDEYETILEQALPKDGSDVDIDNEQVNVGKAHLAAMKENIRMYAIK</sequence>
<evidence type="ECO:0000256" key="3">
    <source>
        <dbReference type="PIRSR" id="PIRSR611554-1"/>
    </source>
</evidence>